<dbReference type="GO" id="GO:0030246">
    <property type="term" value="F:carbohydrate binding"/>
    <property type="evidence" value="ECO:0007669"/>
    <property type="project" value="UniProtKB-ARBA"/>
</dbReference>
<accession>A0A2S0WR45</accession>
<dbReference type="PROSITE" id="PS51257">
    <property type="entry name" value="PROKAR_LIPOPROTEIN"/>
    <property type="match status" value="1"/>
</dbReference>
<evidence type="ECO:0000313" key="4">
    <source>
        <dbReference type="EMBL" id="AWB93835.1"/>
    </source>
</evidence>
<dbReference type="OrthoDB" id="3614783at2"/>
<accession>A0A5F2EN77</accession>
<dbReference type="GO" id="GO:0030313">
    <property type="term" value="C:cell envelope"/>
    <property type="evidence" value="ECO:0007669"/>
    <property type="project" value="UniProtKB-SubCell"/>
</dbReference>
<comment type="similarity">
    <text evidence="2">Belongs to the bacterial solute-binding protein 2 family.</text>
</comment>
<reference evidence="5" key="1">
    <citation type="submission" date="2018-01" db="EMBL/GenBank/DDBJ databases">
        <authorList>
            <person name="Li J."/>
        </authorList>
    </citation>
    <scope>NUCLEOTIDE SEQUENCE [LARGE SCALE GENOMIC DNA]</scope>
    <source>
        <strain evidence="5">592</strain>
    </source>
</reference>
<dbReference type="CDD" id="cd01536">
    <property type="entry name" value="PBP1_ABC_sugar_binding-like"/>
    <property type="match status" value="1"/>
</dbReference>
<dbReference type="EMBL" id="CP026952">
    <property type="protein sequence ID" value="AWB93835.1"/>
    <property type="molecule type" value="Genomic_DNA"/>
</dbReference>
<sequence>MKTKKISAVAAGVAALLVLGACGGSSDSGSGGAGDSAKAEAAKTKVEEAKAVPSSDDLGAPIDVSSLKGKTIYSIPIDSKAEFYSVGEKAMKKVAAEAGIKFVTFPSDGTQTSFQQGIQQAINAKAGAIMLNGPLAETLGPQIDAAKKAGIPVIPLHLSDSEGEGTPGLEYEAFAPFNQAARLFTQYAIANLEGQPVNALIIQSSETGPAAGMVKTMKETLKSDGPDGSKATVINVPVSQWSTQIQGQVQSALLKDPKINAVLPMYDNMALYAAPGIKQAAPTRDIKIYTFNGTPAILKMVKDGSVAVNVAENPDWVAYVNIDVAFRAMLGEDPIKGETGPLRLIDASNVGETGNPPQSGKGFGNEYPDAFLKLWGLK</sequence>
<organism evidence="4 5">
    <name type="scientific">Aeromicrobium chenweiae</name>
    <dbReference type="NCBI Taxonomy" id="2079793"/>
    <lineage>
        <taxon>Bacteria</taxon>
        <taxon>Bacillati</taxon>
        <taxon>Actinomycetota</taxon>
        <taxon>Actinomycetes</taxon>
        <taxon>Propionibacteriales</taxon>
        <taxon>Nocardioidaceae</taxon>
        <taxon>Aeromicrobium</taxon>
    </lineage>
</organism>
<dbReference type="Proteomes" id="UP000244384">
    <property type="component" value="Chromosome"/>
</dbReference>
<dbReference type="AlphaFoldDB" id="A0A2S0WR45"/>
<proteinExistence type="inferred from homology"/>
<keyword evidence="5" id="KW-1185">Reference proteome</keyword>
<protein>
    <submittedName>
        <fullName evidence="4">Uncharacterized protein</fullName>
    </submittedName>
</protein>
<evidence type="ECO:0000256" key="3">
    <source>
        <dbReference type="ARBA" id="ARBA00022729"/>
    </source>
</evidence>
<evidence type="ECO:0000256" key="2">
    <source>
        <dbReference type="ARBA" id="ARBA00007639"/>
    </source>
</evidence>
<gene>
    <name evidence="4" type="ORF">C3E78_17355</name>
</gene>
<dbReference type="Gene3D" id="3.40.50.2300">
    <property type="match status" value="2"/>
</dbReference>
<name>A0A2S0WR45_9ACTN</name>
<dbReference type="PANTHER" id="PTHR46847">
    <property type="entry name" value="D-ALLOSE-BINDING PERIPLASMIC PROTEIN-RELATED"/>
    <property type="match status" value="1"/>
</dbReference>
<evidence type="ECO:0000313" key="5">
    <source>
        <dbReference type="Proteomes" id="UP000244384"/>
    </source>
</evidence>
<dbReference type="KEGG" id="aez:C3E78_17355"/>
<dbReference type="SUPFAM" id="SSF53822">
    <property type="entry name" value="Periplasmic binding protein-like I"/>
    <property type="match status" value="1"/>
</dbReference>
<dbReference type="PANTHER" id="PTHR46847:SF1">
    <property type="entry name" value="D-ALLOSE-BINDING PERIPLASMIC PROTEIN-RELATED"/>
    <property type="match status" value="1"/>
</dbReference>
<keyword evidence="3" id="KW-0732">Signal</keyword>
<comment type="subcellular location">
    <subcellularLocation>
        <location evidence="1">Cell envelope</location>
    </subcellularLocation>
</comment>
<evidence type="ECO:0000256" key="1">
    <source>
        <dbReference type="ARBA" id="ARBA00004196"/>
    </source>
</evidence>
<dbReference type="InterPro" id="IPR028082">
    <property type="entry name" value="Peripla_BP_I"/>
</dbReference>
<dbReference type="InterPro" id="IPR025997">
    <property type="entry name" value="SBP_2_dom"/>
</dbReference>
<dbReference type="RefSeq" id="WP_108580547.1">
    <property type="nucleotide sequence ID" value="NZ_CP026952.1"/>
</dbReference>
<dbReference type="Pfam" id="PF13407">
    <property type="entry name" value="Peripla_BP_4"/>
    <property type="match status" value="1"/>
</dbReference>